<reference evidence="2 3" key="2">
    <citation type="submission" date="2024-07" db="EMBL/GenBank/DDBJ databases">
        <authorList>
            <person name="Akdeniz Z."/>
        </authorList>
    </citation>
    <scope>NUCLEOTIDE SEQUENCE [LARGE SCALE GENOMIC DNA]</scope>
</reference>
<reference evidence="1" key="1">
    <citation type="submission" date="2023-06" db="EMBL/GenBank/DDBJ databases">
        <authorList>
            <person name="Kurt Z."/>
        </authorList>
    </citation>
    <scope>NUCLEOTIDE SEQUENCE</scope>
</reference>
<dbReference type="EMBL" id="CAXDID020000107">
    <property type="protein sequence ID" value="CAL6028421.1"/>
    <property type="molecule type" value="Genomic_DNA"/>
</dbReference>
<accession>A0AA86QI05</accession>
<comment type="caution">
    <text evidence="1">The sequence shown here is derived from an EMBL/GenBank/DDBJ whole genome shotgun (WGS) entry which is preliminary data.</text>
</comment>
<dbReference type="Proteomes" id="UP001642409">
    <property type="component" value="Unassembled WGS sequence"/>
</dbReference>
<protein>
    <submittedName>
        <fullName evidence="1">Uncharacterized protein</fullName>
    </submittedName>
</protein>
<sequence length="398" mass="46519">MPELVKRLYLLDFNQIYSQQQSNFESLQHLVKEIQYRTNRSQFTSIDREDLTLFLSCLLKLQIHPVQEIVECFVSRSCTFVDQHVLRQNFYNHRKNKKITTLQNLLGYSTQDIQDAFQRTTDAQVNQKNGFAQFYPFWVGYIAGAGDRLRELCPEVFQIQNGSYQAAIKVDAIDPNLKQNVEIQRLEQEINSKLAQQCRVQIKEYEPRTQKTHSEPLDNYSQDKKSVQFQAKQPEVFQPLFQQQNNQFNQQFNSQFNQIQYASAPAYNETYAVKNEMQIPPRFEVQNQQNNLQAQLFNQAPPVIPDLFQNFDNLPNTNLVNALRQLDSIPLAESDLMNISIISMTDKPERNNNMGNQLFRPIIHEDMDEVSNALLFIAQQSNEKSDRKDVHSLFSSFL</sequence>
<keyword evidence="3" id="KW-1185">Reference proteome</keyword>
<dbReference type="AlphaFoldDB" id="A0AA86QI05"/>
<dbReference type="EMBL" id="CATOUU010000840">
    <property type="protein sequence ID" value="CAI9953599.1"/>
    <property type="molecule type" value="Genomic_DNA"/>
</dbReference>
<evidence type="ECO:0000313" key="3">
    <source>
        <dbReference type="Proteomes" id="UP001642409"/>
    </source>
</evidence>
<evidence type="ECO:0000313" key="1">
    <source>
        <dbReference type="EMBL" id="CAI9953599.1"/>
    </source>
</evidence>
<name>A0AA86QI05_9EUKA</name>
<organism evidence="1">
    <name type="scientific">Hexamita inflata</name>
    <dbReference type="NCBI Taxonomy" id="28002"/>
    <lineage>
        <taxon>Eukaryota</taxon>
        <taxon>Metamonada</taxon>
        <taxon>Diplomonadida</taxon>
        <taxon>Hexamitidae</taxon>
        <taxon>Hexamitinae</taxon>
        <taxon>Hexamita</taxon>
    </lineage>
</organism>
<evidence type="ECO:0000313" key="2">
    <source>
        <dbReference type="EMBL" id="CAL6028421.1"/>
    </source>
</evidence>
<gene>
    <name evidence="2" type="ORF">HINF_LOCUS31798</name>
    <name evidence="1" type="ORF">HINF_LOCUS41244</name>
</gene>
<proteinExistence type="predicted"/>